<organism evidence="1">
    <name type="scientific">Symploca sp. SIO1C4</name>
    <dbReference type="NCBI Taxonomy" id="2607765"/>
    <lineage>
        <taxon>Bacteria</taxon>
        <taxon>Bacillati</taxon>
        <taxon>Cyanobacteriota</taxon>
        <taxon>Cyanophyceae</taxon>
        <taxon>Coleofasciculales</taxon>
        <taxon>Coleofasciculaceae</taxon>
        <taxon>Symploca</taxon>
    </lineage>
</organism>
<comment type="caution">
    <text evidence="1">The sequence shown here is derived from an EMBL/GenBank/DDBJ whole genome shotgun (WGS) entry which is preliminary data.</text>
</comment>
<sequence>MHRCDVGGQFISYRKLRQWLIAVAHQIQQCLTLLQLLNCLSEIREDCKKYSKQYNWQHHQFLSQVWFQRWDILLQEQSQSTA</sequence>
<gene>
    <name evidence="1" type="ORF">F6J89_00760</name>
</gene>
<protein>
    <recommendedName>
        <fullName evidence="2">Transposase</fullName>
    </recommendedName>
</protein>
<evidence type="ECO:0008006" key="2">
    <source>
        <dbReference type="Google" id="ProtNLM"/>
    </source>
</evidence>
<proteinExistence type="predicted"/>
<dbReference type="EMBL" id="JAAHFQ010000007">
    <property type="protein sequence ID" value="NER26223.1"/>
    <property type="molecule type" value="Genomic_DNA"/>
</dbReference>
<accession>A0A6B3N3Z5</accession>
<name>A0A6B3N3Z5_9CYAN</name>
<evidence type="ECO:0000313" key="1">
    <source>
        <dbReference type="EMBL" id="NER26223.1"/>
    </source>
</evidence>
<dbReference type="AlphaFoldDB" id="A0A6B3N3Z5"/>
<reference evidence="1" key="1">
    <citation type="submission" date="2019-11" db="EMBL/GenBank/DDBJ databases">
        <title>Genomic insights into an expanded diversity of filamentous marine cyanobacteria reveals the extraordinary biosynthetic potential of Moorea and Okeania.</title>
        <authorList>
            <person name="Ferreira Leao T."/>
            <person name="Wang M."/>
            <person name="Moss N."/>
            <person name="Da Silva R."/>
            <person name="Sanders J."/>
            <person name="Nurk S."/>
            <person name="Gurevich A."/>
            <person name="Humphrey G."/>
            <person name="Reher R."/>
            <person name="Zhu Q."/>
            <person name="Belda-Ferre P."/>
            <person name="Glukhov E."/>
            <person name="Rex R."/>
            <person name="Dorrestein P.C."/>
            <person name="Knight R."/>
            <person name="Pevzner P."/>
            <person name="Gerwick W.H."/>
            <person name="Gerwick L."/>
        </authorList>
    </citation>
    <scope>NUCLEOTIDE SEQUENCE</scope>
    <source>
        <strain evidence="1">SIO1C4</strain>
    </source>
</reference>